<dbReference type="AlphaFoldDB" id="A0A0B2VKF8"/>
<evidence type="ECO:0000313" key="2">
    <source>
        <dbReference type="EMBL" id="KHN82078.1"/>
    </source>
</evidence>
<dbReference type="Proteomes" id="UP000031036">
    <property type="component" value="Unassembled WGS sequence"/>
</dbReference>
<reference evidence="2 3" key="1">
    <citation type="submission" date="2014-11" db="EMBL/GenBank/DDBJ databases">
        <title>Genetic blueprint of the zoonotic pathogen Toxocara canis.</title>
        <authorList>
            <person name="Zhu X.-Q."/>
            <person name="Korhonen P.K."/>
            <person name="Cai H."/>
            <person name="Young N.D."/>
            <person name="Nejsum P."/>
            <person name="von Samson-Himmelstjerna G."/>
            <person name="Boag P.R."/>
            <person name="Tan P."/>
            <person name="Li Q."/>
            <person name="Min J."/>
            <person name="Yang Y."/>
            <person name="Wang X."/>
            <person name="Fang X."/>
            <person name="Hall R.S."/>
            <person name="Hofmann A."/>
            <person name="Sternberg P.W."/>
            <person name="Jex A.R."/>
            <person name="Gasser R.B."/>
        </authorList>
    </citation>
    <scope>NUCLEOTIDE SEQUENCE [LARGE SCALE GENOMIC DNA]</scope>
    <source>
        <strain evidence="2">PN_DK_2014</strain>
    </source>
</reference>
<protein>
    <submittedName>
        <fullName evidence="2">Uncharacterized protein</fullName>
    </submittedName>
</protein>
<evidence type="ECO:0000256" key="1">
    <source>
        <dbReference type="SAM" id="MobiDB-lite"/>
    </source>
</evidence>
<keyword evidence="3" id="KW-1185">Reference proteome</keyword>
<organism evidence="2 3">
    <name type="scientific">Toxocara canis</name>
    <name type="common">Canine roundworm</name>
    <dbReference type="NCBI Taxonomy" id="6265"/>
    <lineage>
        <taxon>Eukaryota</taxon>
        <taxon>Metazoa</taxon>
        <taxon>Ecdysozoa</taxon>
        <taxon>Nematoda</taxon>
        <taxon>Chromadorea</taxon>
        <taxon>Rhabditida</taxon>
        <taxon>Spirurina</taxon>
        <taxon>Ascaridomorpha</taxon>
        <taxon>Ascaridoidea</taxon>
        <taxon>Toxocaridae</taxon>
        <taxon>Toxocara</taxon>
    </lineage>
</organism>
<evidence type="ECO:0000313" key="3">
    <source>
        <dbReference type="Proteomes" id="UP000031036"/>
    </source>
</evidence>
<name>A0A0B2VKF8_TOXCA</name>
<gene>
    <name evidence="2" type="ORF">Tcan_14856</name>
</gene>
<proteinExistence type="predicted"/>
<sequence>MVNDEETEMGNRRDTVQRSGSIASSVESFDPVVCVIKVGCLKAVLADGDKVLRFAAQCQQRSYEVHKSEYTDASCFAATNDAEKNE</sequence>
<comment type="caution">
    <text evidence="2">The sequence shown here is derived from an EMBL/GenBank/DDBJ whole genome shotgun (WGS) entry which is preliminary data.</text>
</comment>
<feature type="region of interest" description="Disordered" evidence="1">
    <location>
        <begin position="1"/>
        <end position="20"/>
    </location>
</feature>
<accession>A0A0B2VKF8</accession>
<dbReference type="EMBL" id="JPKZ01001412">
    <property type="protein sequence ID" value="KHN82078.1"/>
    <property type="molecule type" value="Genomic_DNA"/>
</dbReference>